<gene>
    <name evidence="7" type="ORF">CHRIB12_LOCUS9819</name>
</gene>
<evidence type="ECO:0000256" key="2">
    <source>
        <dbReference type="ARBA" id="ARBA00022679"/>
    </source>
</evidence>
<dbReference type="PROSITE" id="PS50011">
    <property type="entry name" value="PROTEIN_KINASE_DOM"/>
    <property type="match status" value="1"/>
</dbReference>
<dbReference type="OrthoDB" id="1668230at2759"/>
<evidence type="ECO:0000256" key="3">
    <source>
        <dbReference type="ARBA" id="ARBA00022741"/>
    </source>
</evidence>
<dbReference type="GO" id="GO:0005524">
    <property type="term" value="F:ATP binding"/>
    <property type="evidence" value="ECO:0007669"/>
    <property type="project" value="UniProtKB-KW"/>
</dbReference>
<dbReference type="InterPro" id="IPR000719">
    <property type="entry name" value="Prot_kinase_dom"/>
</dbReference>
<dbReference type="EMBL" id="CAGKOT010000019">
    <property type="protein sequence ID" value="CAB5364114.1"/>
    <property type="molecule type" value="Genomic_DNA"/>
</dbReference>
<dbReference type="PANTHER" id="PTHR46716">
    <property type="entry name" value="MITOGEN-ACTIVATED PROTEIN KINASE KINASE KINASE 7"/>
    <property type="match status" value="1"/>
</dbReference>
<keyword evidence="1" id="KW-0723">Serine/threonine-protein kinase</keyword>
<keyword evidence="3" id="KW-0547">Nucleotide-binding</keyword>
<dbReference type="AlphaFoldDB" id="A0A915Z772"/>
<keyword evidence="5" id="KW-0067">ATP-binding</keyword>
<evidence type="ECO:0000256" key="5">
    <source>
        <dbReference type="ARBA" id="ARBA00022840"/>
    </source>
</evidence>
<evidence type="ECO:0000256" key="1">
    <source>
        <dbReference type="ARBA" id="ARBA00022527"/>
    </source>
</evidence>
<protein>
    <recommendedName>
        <fullName evidence="6">Protein kinase domain-containing protein</fullName>
    </recommendedName>
</protein>
<evidence type="ECO:0000313" key="8">
    <source>
        <dbReference type="Proteomes" id="UP000684084"/>
    </source>
</evidence>
<dbReference type="VEuPathDB" id="FungiDB:RhiirFUN_005958"/>
<evidence type="ECO:0000313" key="7">
    <source>
        <dbReference type="EMBL" id="CAB5364114.1"/>
    </source>
</evidence>
<dbReference type="Proteomes" id="UP000684084">
    <property type="component" value="Unassembled WGS sequence"/>
</dbReference>
<sequence>MSLPANISTVTDTALKTYYELYDLACLKTLNDYNEAINCFNKLLLQNKGLSEQEKEYYKLCVARNIERNKERDKSGKPMKCKYCNSTRYSKRYCENCIREYLRGEFSKWSSDDETVDKFIQKNQLQSSVPPYILEWIPFENDQFENITYLTDGGFSKIHCAKWKRGPIIDWDENKREFIYDGPIDVVLKSLNDSSEKFYDEASDISSLGMLMWEVFAEYPPFHDQPHDTDLALAIVSGKRPPMLSEIPDIFQQLILKCWKKDAKERPEIEEIRRIVNKEFINVYEDEELMVKYENKRATEFLETPKSPHPTRYTSGLLSIGDTENFKINSQFASNCSYYVCTFTNLHTLTNIYY</sequence>
<comment type="caution">
    <text evidence="7">The sequence shown here is derived from an EMBL/GenBank/DDBJ whole genome shotgun (WGS) entry which is preliminary data.</text>
</comment>
<accession>A0A915Z772</accession>
<name>A0A915Z772_9GLOM</name>
<reference evidence="7" key="1">
    <citation type="submission" date="2020-05" db="EMBL/GenBank/DDBJ databases">
        <authorList>
            <person name="Rincon C."/>
            <person name="Sanders R I."/>
            <person name="Robbins C."/>
            <person name="Chaturvedi A."/>
        </authorList>
    </citation>
    <scope>NUCLEOTIDE SEQUENCE</scope>
    <source>
        <strain evidence="7">CHB12</strain>
    </source>
</reference>
<organism evidence="7 8">
    <name type="scientific">Rhizophagus irregularis</name>
    <dbReference type="NCBI Taxonomy" id="588596"/>
    <lineage>
        <taxon>Eukaryota</taxon>
        <taxon>Fungi</taxon>
        <taxon>Fungi incertae sedis</taxon>
        <taxon>Mucoromycota</taxon>
        <taxon>Glomeromycotina</taxon>
        <taxon>Glomeromycetes</taxon>
        <taxon>Glomerales</taxon>
        <taxon>Glomeraceae</taxon>
        <taxon>Rhizophagus</taxon>
    </lineage>
</organism>
<dbReference type="Pfam" id="PF07714">
    <property type="entry name" value="PK_Tyr_Ser-Thr"/>
    <property type="match status" value="1"/>
</dbReference>
<keyword evidence="2" id="KW-0808">Transferase</keyword>
<dbReference type="GO" id="GO:0007254">
    <property type="term" value="P:JNK cascade"/>
    <property type="evidence" value="ECO:0007669"/>
    <property type="project" value="TreeGrafter"/>
</dbReference>
<dbReference type="PANTHER" id="PTHR46716:SF1">
    <property type="entry name" value="MITOGEN-ACTIVATED PROTEIN KINASE KINASE KINASE 7"/>
    <property type="match status" value="1"/>
</dbReference>
<feature type="domain" description="Protein kinase" evidence="6">
    <location>
        <begin position="1"/>
        <end position="281"/>
    </location>
</feature>
<dbReference type="InterPro" id="IPR001245">
    <property type="entry name" value="Ser-Thr/Tyr_kinase_cat_dom"/>
</dbReference>
<proteinExistence type="predicted"/>
<keyword evidence="4" id="KW-0418">Kinase</keyword>
<evidence type="ECO:0000256" key="4">
    <source>
        <dbReference type="ARBA" id="ARBA00022777"/>
    </source>
</evidence>
<dbReference type="GO" id="GO:0006955">
    <property type="term" value="P:immune response"/>
    <property type="evidence" value="ECO:0007669"/>
    <property type="project" value="TreeGrafter"/>
</dbReference>
<dbReference type="GO" id="GO:0004709">
    <property type="term" value="F:MAP kinase kinase kinase activity"/>
    <property type="evidence" value="ECO:0007669"/>
    <property type="project" value="TreeGrafter"/>
</dbReference>
<evidence type="ECO:0000259" key="6">
    <source>
        <dbReference type="PROSITE" id="PS50011"/>
    </source>
</evidence>